<accession>A0A564ZH73</accession>
<dbReference type="Gene3D" id="3.30.70.1290">
    <property type="entry name" value="Transposase IS200-like"/>
    <property type="match status" value="1"/>
</dbReference>
<dbReference type="GO" id="GO:0004803">
    <property type="term" value="F:transposase activity"/>
    <property type="evidence" value="ECO:0007669"/>
    <property type="project" value="InterPro"/>
</dbReference>
<dbReference type="GO" id="GO:0006313">
    <property type="term" value="P:DNA transposition"/>
    <property type="evidence" value="ECO:0007669"/>
    <property type="project" value="InterPro"/>
</dbReference>
<dbReference type="InterPro" id="IPR036515">
    <property type="entry name" value="Transposase_17_sf"/>
</dbReference>
<dbReference type="PANTHER" id="PTHR33360:SF2">
    <property type="entry name" value="TRANSPOSASE FOR INSERTION SEQUENCE ELEMENT IS200"/>
    <property type="match status" value="1"/>
</dbReference>
<reference evidence="2 3" key="1">
    <citation type="submission" date="2019-07" db="EMBL/GenBank/DDBJ databases">
        <authorList>
            <person name="Cremers G."/>
        </authorList>
    </citation>
    <scope>NUCLEOTIDE SEQUENCE [LARGE SCALE GENOMIC DNA]</scope>
</reference>
<dbReference type="GO" id="GO:0003677">
    <property type="term" value="F:DNA binding"/>
    <property type="evidence" value="ECO:0007669"/>
    <property type="project" value="InterPro"/>
</dbReference>
<dbReference type="NCBIfam" id="NF033573">
    <property type="entry name" value="transpos_IS200"/>
    <property type="match status" value="1"/>
</dbReference>
<protein>
    <submittedName>
        <fullName evidence="2">Transposase IS200 like protein</fullName>
    </submittedName>
</protein>
<dbReference type="Pfam" id="PF01797">
    <property type="entry name" value="Y1_Tnp"/>
    <property type="match status" value="1"/>
</dbReference>
<dbReference type="Proteomes" id="UP000334340">
    <property type="component" value="Unassembled WGS sequence"/>
</dbReference>
<evidence type="ECO:0000259" key="1">
    <source>
        <dbReference type="Pfam" id="PF01797"/>
    </source>
</evidence>
<keyword evidence="3" id="KW-1185">Reference proteome</keyword>
<sequence length="85" mass="10051">MWAYGRVPKYRLGAHTTCDLTVHVVWIPKYRKPLLVEPVAIRVRDLIRQIALEHELQILSGKMARDHVYLFLAYRPHQELSTIMQ</sequence>
<organism evidence="2 3">
    <name type="scientific">Candidatus Methylomirabilis lanthanidiphila</name>
    <dbReference type="NCBI Taxonomy" id="2211376"/>
    <lineage>
        <taxon>Bacteria</taxon>
        <taxon>Candidatus Methylomirabilota</taxon>
        <taxon>Candidatus Methylomirabilia</taxon>
        <taxon>Candidatus Methylomirabilales</taxon>
        <taxon>Candidatus Methylomirabilaceae</taxon>
        <taxon>Candidatus Methylomirabilis</taxon>
    </lineage>
</organism>
<feature type="domain" description="Transposase IS200-like" evidence="1">
    <location>
        <begin position="19"/>
        <end position="85"/>
    </location>
</feature>
<dbReference type="EMBL" id="CABIKM010000015">
    <property type="protein sequence ID" value="VUZ84690.1"/>
    <property type="molecule type" value="Genomic_DNA"/>
</dbReference>
<evidence type="ECO:0000313" key="2">
    <source>
        <dbReference type="EMBL" id="VUZ84690.1"/>
    </source>
</evidence>
<name>A0A564ZH73_9BACT</name>
<gene>
    <name evidence="2" type="ORF">MELA_01064</name>
</gene>
<proteinExistence type="predicted"/>
<dbReference type="InterPro" id="IPR002686">
    <property type="entry name" value="Transposase_17"/>
</dbReference>
<dbReference type="AlphaFoldDB" id="A0A564ZH73"/>
<dbReference type="SUPFAM" id="SSF143422">
    <property type="entry name" value="Transposase IS200-like"/>
    <property type="match status" value="1"/>
</dbReference>
<dbReference type="PANTHER" id="PTHR33360">
    <property type="entry name" value="TRANSPOSASE FOR INSERTION SEQUENCE ELEMENT IS200"/>
    <property type="match status" value="1"/>
</dbReference>
<evidence type="ECO:0000313" key="3">
    <source>
        <dbReference type="Proteomes" id="UP000334340"/>
    </source>
</evidence>